<name>A0A3S4CE04_9HYPH</name>
<dbReference type="GO" id="GO:0016740">
    <property type="term" value="F:transferase activity"/>
    <property type="evidence" value="ECO:0007669"/>
    <property type="project" value="UniProtKB-KW"/>
</dbReference>
<evidence type="ECO:0000256" key="1">
    <source>
        <dbReference type="ARBA" id="ARBA00008984"/>
    </source>
</evidence>
<dbReference type="PROSITE" id="PS01148">
    <property type="entry name" value="UPF0033"/>
    <property type="match status" value="1"/>
</dbReference>
<dbReference type="AlphaFoldDB" id="A0A3S4CE04"/>
<gene>
    <name evidence="3" type="primary">tusA</name>
    <name evidence="3" type="ORF">DEVEQU_03073</name>
</gene>
<evidence type="ECO:0000313" key="3">
    <source>
        <dbReference type="EMBL" id="VDS05926.1"/>
    </source>
</evidence>
<dbReference type="SUPFAM" id="SSF64307">
    <property type="entry name" value="SirA-like"/>
    <property type="match status" value="1"/>
</dbReference>
<dbReference type="Pfam" id="PF01206">
    <property type="entry name" value="TusA"/>
    <property type="match status" value="1"/>
</dbReference>
<accession>A0A3S4CE04</accession>
<sequence>MASTGFSSLAIDARTLDARGLKCPLPVLKMEKQLPNLPSGATLIVLATDPMAKIDIPLFCRQNGYACAIDIDAEGVMAFSIRKSN</sequence>
<dbReference type="EMBL" id="UZWD01000038">
    <property type="protein sequence ID" value="VDS05926.1"/>
    <property type="molecule type" value="Genomic_DNA"/>
</dbReference>
<evidence type="ECO:0000313" key="4">
    <source>
        <dbReference type="Proteomes" id="UP000268844"/>
    </source>
</evidence>
<protein>
    <submittedName>
        <fullName evidence="3">Sulfurtransferase TusA</fullName>
        <ecNumber evidence="3">2.8.1.-</ecNumber>
    </submittedName>
</protein>
<dbReference type="InterPro" id="IPR036868">
    <property type="entry name" value="TusA-like_sf"/>
</dbReference>
<keyword evidence="4" id="KW-1185">Reference proteome</keyword>
<proteinExistence type="inferred from homology"/>
<dbReference type="CDD" id="cd00291">
    <property type="entry name" value="SirA_YedF_YeeD"/>
    <property type="match status" value="1"/>
</dbReference>
<organism evidence="3 4">
    <name type="scientific">Devosia equisanguinis</name>
    <dbReference type="NCBI Taxonomy" id="2490941"/>
    <lineage>
        <taxon>Bacteria</taxon>
        <taxon>Pseudomonadati</taxon>
        <taxon>Pseudomonadota</taxon>
        <taxon>Alphaproteobacteria</taxon>
        <taxon>Hyphomicrobiales</taxon>
        <taxon>Devosiaceae</taxon>
        <taxon>Devosia</taxon>
    </lineage>
</organism>
<dbReference type="PANTHER" id="PTHR33279">
    <property type="entry name" value="SULFUR CARRIER PROTEIN YEDF-RELATED"/>
    <property type="match status" value="1"/>
</dbReference>
<feature type="domain" description="UPF0033" evidence="2">
    <location>
        <begin position="16"/>
        <end position="40"/>
    </location>
</feature>
<evidence type="ECO:0000259" key="2">
    <source>
        <dbReference type="PROSITE" id="PS01148"/>
    </source>
</evidence>
<reference evidence="3 4" key="1">
    <citation type="submission" date="2018-12" db="EMBL/GenBank/DDBJ databases">
        <authorList>
            <person name="Criscuolo A."/>
        </authorList>
    </citation>
    <scope>NUCLEOTIDE SEQUENCE [LARGE SCALE GENOMIC DNA]</scope>
    <source>
        <strain evidence="3">ACIP1116281</strain>
    </source>
</reference>
<dbReference type="Gene3D" id="3.30.110.40">
    <property type="entry name" value="TusA-like domain"/>
    <property type="match status" value="1"/>
</dbReference>
<comment type="similarity">
    <text evidence="1">Belongs to the sulfur carrier protein TusA family.</text>
</comment>
<dbReference type="InterPro" id="IPR001455">
    <property type="entry name" value="TusA-like"/>
</dbReference>
<dbReference type="EC" id="2.8.1.-" evidence="3"/>
<keyword evidence="3" id="KW-0808">Transferase</keyword>
<dbReference type="PANTHER" id="PTHR33279:SF6">
    <property type="entry name" value="SULFUR CARRIER PROTEIN YEDF-RELATED"/>
    <property type="match status" value="1"/>
</dbReference>
<dbReference type="Proteomes" id="UP000268844">
    <property type="component" value="Unassembled WGS sequence"/>
</dbReference>